<evidence type="ECO:0000313" key="1">
    <source>
        <dbReference type="EMBL" id="PSN81720.1"/>
    </source>
</evidence>
<organism evidence="1 2">
    <name type="scientific">Candidatus Marsarchaeota G1 archaeon OSP_D</name>
    <dbReference type="NCBI Taxonomy" id="1978155"/>
    <lineage>
        <taxon>Archaea</taxon>
        <taxon>Candidatus Marsarchaeota</taxon>
        <taxon>Candidatus Marsarchaeota group 1</taxon>
    </lineage>
</organism>
<proteinExistence type="predicted"/>
<evidence type="ECO:0000313" key="2">
    <source>
        <dbReference type="Proteomes" id="UP000240880"/>
    </source>
</evidence>
<comment type="caution">
    <text evidence="1">The sequence shown here is derived from an EMBL/GenBank/DDBJ whole genome shotgun (WGS) entry which is preliminary data.</text>
</comment>
<dbReference type="Gene3D" id="1.10.1200.200">
    <property type="entry name" value="Protein of unknown function DUF3227"/>
    <property type="match status" value="1"/>
</dbReference>
<protein>
    <recommendedName>
        <fullName evidence="3">Nitrosopumilus output domain-containing protein</fullName>
    </recommendedName>
</protein>
<dbReference type="EMBL" id="NEXC01000176">
    <property type="protein sequence ID" value="PSN81720.1"/>
    <property type="molecule type" value="Genomic_DNA"/>
</dbReference>
<sequence length="98" mass="10959">MRRRSNTEILSALDKALDSVLGPVVRRVIYVEVEQVFGVKRIDIPDEPDKFVQVLRMIFGVASSVLERVLAGEVAENLGLACDKMTLKDVFLRAKGEQ</sequence>
<dbReference type="AlphaFoldDB" id="A0A2R6A5R6"/>
<name>A0A2R6A5R6_9ARCH</name>
<accession>A0A2R6A5R6</accession>
<dbReference type="Proteomes" id="UP000240880">
    <property type="component" value="Unassembled WGS sequence"/>
</dbReference>
<gene>
    <name evidence="1" type="ORF">B9Q01_10540</name>
</gene>
<reference evidence="1 2" key="1">
    <citation type="submission" date="2017-04" db="EMBL/GenBank/DDBJ databases">
        <title>Novel microbial lineages endemic to geothermal iron-oxide mats fill important gaps in the evolutionary history of Archaea.</title>
        <authorList>
            <person name="Jay Z.J."/>
            <person name="Beam J.P."/>
            <person name="Dlakic M."/>
            <person name="Rusch D.B."/>
            <person name="Kozubal M.A."/>
            <person name="Inskeep W.P."/>
        </authorList>
    </citation>
    <scope>NUCLEOTIDE SEQUENCE [LARGE SCALE GENOMIC DNA]</scope>
    <source>
        <strain evidence="1">OSP_D</strain>
    </source>
</reference>
<evidence type="ECO:0008006" key="3">
    <source>
        <dbReference type="Google" id="ProtNLM"/>
    </source>
</evidence>
<dbReference type="InterPro" id="IPR044908">
    <property type="entry name" value="NitrOD5-like_sf"/>
</dbReference>